<name>A0A0U5HM63_ASPCI</name>
<reference evidence="7" key="1">
    <citation type="journal article" date="2016" name="Genome Announc.">
        <title>Draft genome sequences of fungus Aspergillus calidoustus.</title>
        <authorList>
            <person name="Horn F."/>
            <person name="Linde J."/>
            <person name="Mattern D.J."/>
            <person name="Walther G."/>
            <person name="Guthke R."/>
            <person name="Scherlach K."/>
            <person name="Martin K."/>
            <person name="Brakhage A.A."/>
            <person name="Petzke L."/>
            <person name="Valiante V."/>
        </authorList>
    </citation>
    <scope>NUCLEOTIDE SEQUENCE [LARGE SCALE GENOMIC DNA]</scope>
    <source>
        <strain evidence="7">SF006504</strain>
    </source>
</reference>
<evidence type="ECO:0000259" key="5">
    <source>
        <dbReference type="Pfam" id="PF06722"/>
    </source>
</evidence>
<dbReference type="GO" id="GO:0016906">
    <property type="term" value="F:sterol 3-beta-glucosyltransferase activity"/>
    <property type="evidence" value="ECO:0007669"/>
    <property type="project" value="UniProtKB-ARBA"/>
</dbReference>
<dbReference type="PANTHER" id="PTHR48050:SF13">
    <property type="entry name" value="STEROL 3-BETA-GLUCOSYLTRANSFERASE UGT80A2"/>
    <property type="match status" value="1"/>
</dbReference>
<dbReference type="GO" id="GO:0012505">
    <property type="term" value="C:endomembrane system"/>
    <property type="evidence" value="ECO:0007669"/>
    <property type="project" value="UniProtKB-SubCell"/>
</dbReference>
<dbReference type="STRING" id="454130.A0A0U5HM63"/>
<dbReference type="FunFam" id="3.40.50.2000:FF:000100">
    <property type="entry name" value="Glycosyltransferase family 1 protein"/>
    <property type="match status" value="1"/>
</dbReference>
<feature type="domain" description="Glycosyltransferase family 28 N-terminal" evidence="4">
    <location>
        <begin position="78"/>
        <end position="234"/>
    </location>
</feature>
<keyword evidence="7" id="KW-1185">Reference proteome</keyword>
<keyword evidence="2" id="KW-0808">Transferase</keyword>
<organism evidence="6 7">
    <name type="scientific">Aspergillus calidoustus</name>
    <dbReference type="NCBI Taxonomy" id="454130"/>
    <lineage>
        <taxon>Eukaryota</taxon>
        <taxon>Fungi</taxon>
        <taxon>Dikarya</taxon>
        <taxon>Ascomycota</taxon>
        <taxon>Pezizomycotina</taxon>
        <taxon>Eurotiomycetes</taxon>
        <taxon>Eurotiomycetidae</taxon>
        <taxon>Eurotiales</taxon>
        <taxon>Aspergillaceae</taxon>
        <taxon>Aspergillus</taxon>
        <taxon>Aspergillus subgen. Nidulantes</taxon>
    </lineage>
</organism>
<accession>A0A0U5HM63</accession>
<dbReference type="Pfam" id="PF06722">
    <property type="entry name" value="EryCIII-like_C"/>
    <property type="match status" value="1"/>
</dbReference>
<dbReference type="GO" id="GO:0005975">
    <property type="term" value="P:carbohydrate metabolic process"/>
    <property type="evidence" value="ECO:0007669"/>
    <property type="project" value="InterPro"/>
</dbReference>
<feature type="domain" description="Erythromycin biosynthesis protein CIII-like C-terminal" evidence="5">
    <location>
        <begin position="405"/>
        <end position="493"/>
    </location>
</feature>
<evidence type="ECO:0000313" key="6">
    <source>
        <dbReference type="EMBL" id="CEN62728.1"/>
    </source>
</evidence>
<evidence type="ECO:0000256" key="2">
    <source>
        <dbReference type="ARBA" id="ARBA00022679"/>
    </source>
</evidence>
<evidence type="ECO:0000256" key="1">
    <source>
        <dbReference type="ARBA" id="ARBA00004184"/>
    </source>
</evidence>
<dbReference type="Pfam" id="PF03033">
    <property type="entry name" value="Glyco_transf_28"/>
    <property type="match status" value="1"/>
</dbReference>
<dbReference type="InterPro" id="IPR002213">
    <property type="entry name" value="UDP_glucos_trans"/>
</dbReference>
<evidence type="ECO:0000313" key="7">
    <source>
        <dbReference type="Proteomes" id="UP000054771"/>
    </source>
</evidence>
<dbReference type="GO" id="GO:0006629">
    <property type="term" value="P:lipid metabolic process"/>
    <property type="evidence" value="ECO:0007669"/>
    <property type="project" value="UniProtKB-KW"/>
</dbReference>
<dbReference type="PANTHER" id="PTHR48050">
    <property type="entry name" value="STEROL 3-BETA-GLUCOSYLTRANSFERASE"/>
    <property type="match status" value="1"/>
</dbReference>
<evidence type="ECO:0000259" key="4">
    <source>
        <dbReference type="Pfam" id="PF03033"/>
    </source>
</evidence>
<protein>
    <submittedName>
        <fullName evidence="6">Putative Catalytic activity: UDP-glucose a sterol &lt;=&gt; UDP an O-glucosylsterol (Precursor)</fullName>
    </submittedName>
</protein>
<dbReference type="OMA" id="SFAHIHV"/>
<dbReference type="FunFam" id="3.40.50.2000:FF:000009">
    <property type="entry name" value="Sterol 3-beta-glucosyltransferase UGT80A2"/>
    <property type="match status" value="1"/>
</dbReference>
<dbReference type="OrthoDB" id="5835829at2759"/>
<dbReference type="InterPro" id="IPR004276">
    <property type="entry name" value="GlycoTrans_28_N"/>
</dbReference>
<dbReference type="Proteomes" id="UP000054771">
    <property type="component" value="Unassembled WGS sequence"/>
</dbReference>
<keyword evidence="3" id="KW-0443">Lipid metabolism</keyword>
<dbReference type="AlphaFoldDB" id="A0A0U5HM63"/>
<proteinExistence type="predicted"/>
<evidence type="ECO:0000256" key="3">
    <source>
        <dbReference type="ARBA" id="ARBA00023098"/>
    </source>
</evidence>
<dbReference type="EMBL" id="CDMC01000007">
    <property type="protein sequence ID" value="CEN62728.1"/>
    <property type="molecule type" value="Genomic_DNA"/>
</dbReference>
<dbReference type="InterPro" id="IPR050426">
    <property type="entry name" value="Glycosyltransferase_28"/>
</dbReference>
<dbReference type="SUPFAM" id="SSF53756">
    <property type="entry name" value="UDP-Glycosyltransferase/glycogen phosphorylase"/>
    <property type="match status" value="1"/>
</dbReference>
<dbReference type="CDD" id="cd03784">
    <property type="entry name" value="GT1_Gtf-like"/>
    <property type="match status" value="1"/>
</dbReference>
<gene>
    <name evidence="6" type="ORF">ASPCAL09360</name>
</gene>
<comment type="subcellular location">
    <subcellularLocation>
        <location evidence="1">Endomembrane system</location>
        <topology evidence="1">Peripheral membrane protein</topology>
    </subcellularLocation>
</comment>
<sequence length="844" mass="92149">MATGAANIPFALLEAPTDRQRITDDLNAEAHVTDDGRVEVAVNEGGPKAVSLLQALQARSIPIHSQIKEIRFPIRLNVVIHVVGSRGDVQPFIALGQALQKHGHRVRLATHFVFRDFVKDNGLEFFNIGGDPAELMSFMVKNPKLMPKMKTLLQGTVGKRRKEIRTMIGGCWRSCFETGEGTDPTGSDAMTALPFVADAIIANPPSFAHFNCAQKMGVPLHMMFTMPWSPTQAFPHPLANILTRDAKPSVANFLSYVLTEILIWQGVGDLINEFRRFELGLDQLEGTGAPSLLHRLRVPFTYFWSPSLLPKPDDWADHIEVTGFNFLPSNHDYTPPQDLVDFLEAGPPPLYIGFGSIVVDDPDALSRTILEAVEITGQRAVISKGWGGLGAGLINQRDVLFLGNCPHDWLFQRVCCVIHHGGAGTTATGVALGRPTVIVPFFGDQPFWGALVAQNGAGPPPIPIQQLTATRLANAIRFCLGVDTVEKAQKLGERIRAEDGARSAVDSFHQKLDVQRLQCALCPDRPAVWRIKKTRILLSAFAATVLVVEKKLDPKDVMLYYSKRYSTSDGCLGADAFSGAISNFLTGVVGMPLNAVQNILQPPSERFAASYNMPPHEAYQTMQLPEVPRVSSQAEVTTNNDAGQAPCLSSAVTIQSQVGAPSMATKQGRLKKLGVSASYMGRRTLNWMVEVPMGLTVMLSQFFHYLPRGYHDHAVRDTPEVAGVKSGFIAAGKEFGYSFYDGITGLVTQPRQGWNDGRFGGLGKGLGKGVGGVLLKPQAGLWGLLGYPLSGIHREIEQSYGANRVDYVVKSRIRQGIAEWNATLPEERAAVLDKWNALDKTGRH</sequence>
<dbReference type="Gene3D" id="3.40.50.2000">
    <property type="entry name" value="Glycogen Phosphorylase B"/>
    <property type="match status" value="2"/>
</dbReference>
<dbReference type="InterPro" id="IPR010610">
    <property type="entry name" value="EryCIII-like_C"/>
</dbReference>